<dbReference type="Pfam" id="PF13490">
    <property type="entry name" value="zf-HC2"/>
    <property type="match status" value="1"/>
</dbReference>
<name>A0A0M9BR92_9BACL</name>
<protein>
    <recommendedName>
        <fullName evidence="2">Anti-sigma-W factor RsiW</fullName>
    </recommendedName>
</protein>
<evidence type="ECO:0000256" key="2">
    <source>
        <dbReference type="ARBA" id="ARBA00024438"/>
    </source>
</evidence>
<proteinExistence type="inferred from homology"/>
<evidence type="ECO:0000313" key="5">
    <source>
        <dbReference type="EMBL" id="KOY17189.1"/>
    </source>
</evidence>
<comment type="similarity">
    <text evidence="1">Belongs to the zinc-associated anti-sigma factor (ZAS) superfamily. Anti-sigma-W factor family.</text>
</comment>
<dbReference type="InterPro" id="IPR041916">
    <property type="entry name" value="Anti_sigma_zinc_sf"/>
</dbReference>
<organism evidence="5 6">
    <name type="scientific">Paenibacillus xylanivorans</name>
    <dbReference type="NCBI Taxonomy" id="1705561"/>
    <lineage>
        <taxon>Bacteria</taxon>
        <taxon>Bacillati</taxon>
        <taxon>Bacillota</taxon>
        <taxon>Bacilli</taxon>
        <taxon>Bacillales</taxon>
        <taxon>Paenibacillaceae</taxon>
        <taxon>Paenibacillus</taxon>
    </lineage>
</organism>
<dbReference type="RefSeq" id="WP_053780208.1">
    <property type="nucleotide sequence ID" value="NZ_LITU01000045.1"/>
</dbReference>
<evidence type="ECO:0000313" key="6">
    <source>
        <dbReference type="Proteomes" id="UP000037688"/>
    </source>
</evidence>
<evidence type="ECO:0000259" key="4">
    <source>
        <dbReference type="Pfam" id="PF13490"/>
    </source>
</evidence>
<keyword evidence="3" id="KW-0472">Membrane</keyword>
<keyword evidence="6" id="KW-1185">Reference proteome</keyword>
<evidence type="ECO:0000256" key="1">
    <source>
        <dbReference type="ARBA" id="ARBA00024353"/>
    </source>
</evidence>
<dbReference type="EMBL" id="LITU01000045">
    <property type="protein sequence ID" value="KOY17189.1"/>
    <property type="molecule type" value="Genomic_DNA"/>
</dbReference>
<reference evidence="5 6" key="1">
    <citation type="submission" date="2015-08" db="EMBL/GenBank/DDBJ databases">
        <title>Draft genome sequence of cellulolytic and xylanolytic Paenibacillus sp. A59, isolated from a decaying forest soil from Patagonia, Argentina.</title>
        <authorList>
            <person name="Ghio S."/>
            <person name="Caceres A.M."/>
            <person name="Talia P."/>
            <person name="Grasso D."/>
            <person name="Campos E."/>
        </authorList>
    </citation>
    <scope>NUCLEOTIDE SEQUENCE [LARGE SCALE GENOMIC DNA]</scope>
    <source>
        <strain evidence="5 6">A59</strain>
    </source>
</reference>
<evidence type="ECO:0000256" key="3">
    <source>
        <dbReference type="SAM" id="Phobius"/>
    </source>
</evidence>
<dbReference type="AlphaFoldDB" id="A0A0M9BR92"/>
<accession>A0A0M9BR92</accession>
<comment type="caution">
    <text evidence="5">The sequence shown here is derived from an EMBL/GenBank/DDBJ whole genome shotgun (WGS) entry which is preliminary data.</text>
</comment>
<feature type="domain" description="Putative zinc-finger" evidence="4">
    <location>
        <begin position="3"/>
        <end position="37"/>
    </location>
</feature>
<keyword evidence="3" id="KW-1133">Transmembrane helix</keyword>
<gene>
    <name evidence="5" type="ORF">AMS66_07525</name>
</gene>
<dbReference type="PATRIC" id="fig|1705561.3.peg.1242"/>
<dbReference type="OrthoDB" id="9782842at2"/>
<dbReference type="Gene3D" id="1.10.10.1320">
    <property type="entry name" value="Anti-sigma factor, zinc-finger domain"/>
    <property type="match status" value="1"/>
</dbReference>
<dbReference type="InterPro" id="IPR027383">
    <property type="entry name" value="Znf_put"/>
</dbReference>
<keyword evidence="3" id="KW-0812">Transmembrane</keyword>
<feature type="transmembrane region" description="Helical" evidence="3">
    <location>
        <begin position="90"/>
        <end position="109"/>
    </location>
</feature>
<sequence length="204" mass="23045">MDCNSTVSLMHECLDESLSPAQKVELKSHLVTCPDCRMRFKELEQTEMLLFAMKHYSPSASDELTNRIMNALPQPKRQQVWLKWVKGHPAMTAAAFFLVVMLFSAWNFWNQNNEMVVKGNNLDQIVIEGNTVIVPEGKSIAGDLTIENGTAQVYGDVNGNLTVIDGQLYQASTAHISGQVKSIDQALDWFWYKITNMVNEVAYR</sequence>
<dbReference type="Proteomes" id="UP000037688">
    <property type="component" value="Unassembled WGS sequence"/>
</dbReference>